<name>A0A645CBR8_9ZZZZ</name>
<sequence length="84" mass="9373">MQFIKDDAVCVKSVLVGNVRRKHLIVTPCWQVHNPLLRCKDLHALRQRRAHGDHVLGDFEHNRSLLPVGGASVHFGTLFIVAAG</sequence>
<accession>A0A645CBR8</accession>
<dbReference type="AlphaFoldDB" id="A0A645CBR8"/>
<dbReference type="EMBL" id="VSSQ01025922">
    <property type="protein sequence ID" value="MPM74374.1"/>
    <property type="molecule type" value="Genomic_DNA"/>
</dbReference>
<organism evidence="1">
    <name type="scientific">bioreactor metagenome</name>
    <dbReference type="NCBI Taxonomy" id="1076179"/>
    <lineage>
        <taxon>unclassified sequences</taxon>
        <taxon>metagenomes</taxon>
        <taxon>ecological metagenomes</taxon>
    </lineage>
</organism>
<reference evidence="1" key="1">
    <citation type="submission" date="2019-08" db="EMBL/GenBank/DDBJ databases">
        <authorList>
            <person name="Kucharzyk K."/>
            <person name="Murdoch R.W."/>
            <person name="Higgins S."/>
            <person name="Loffler F."/>
        </authorList>
    </citation>
    <scope>NUCLEOTIDE SEQUENCE</scope>
</reference>
<gene>
    <name evidence="1" type="ORF">SDC9_121362</name>
</gene>
<comment type="caution">
    <text evidence="1">The sequence shown here is derived from an EMBL/GenBank/DDBJ whole genome shotgun (WGS) entry which is preliminary data.</text>
</comment>
<evidence type="ECO:0000313" key="1">
    <source>
        <dbReference type="EMBL" id="MPM74374.1"/>
    </source>
</evidence>
<protein>
    <submittedName>
        <fullName evidence="1">Uncharacterized protein</fullName>
    </submittedName>
</protein>
<proteinExistence type="predicted"/>